<feature type="compositionally biased region" description="Low complexity" evidence="1">
    <location>
        <begin position="77"/>
        <end position="99"/>
    </location>
</feature>
<accession>A0A484H1G4</accession>
<evidence type="ECO:0000313" key="2">
    <source>
        <dbReference type="EMBL" id="TEA41286.1"/>
    </source>
</evidence>
<comment type="caution">
    <text evidence="2">The sequence shown here is derived from an EMBL/GenBank/DDBJ whole genome shotgun (WGS) entry which is preliminary data.</text>
</comment>
<proteinExistence type="predicted"/>
<sequence>MEALCPSLLCPPFTPDQPRWQVQEELTLRPALLPAASLLPSPLSRAPTNRLVLARPSDNGFGERADLAGISRGKAGPGSPEVGSGPGAARGAPGSPRPGTQCTRARRPRSEGTPAPGTLSFPPRTPPQGPRWTPRDRKCPPVGTGGAEPGGGTSGAHAPPPRSSGAVTLCSAGRAGPGPAPVGALAWPFAAAPTLGAARGPPPGPARGRRAPTPRAGPGGQRGVGGLGGHTPATPGRCPPPSRPEVRGLGRGRPRGHTHPGGVVTALTWLLREAEAR</sequence>
<organism evidence="2 3">
    <name type="scientific">Sousa chinensis</name>
    <name type="common">Indo-pacific humpbacked dolphin</name>
    <name type="synonym">Steno chinensis</name>
    <dbReference type="NCBI Taxonomy" id="103600"/>
    <lineage>
        <taxon>Eukaryota</taxon>
        <taxon>Metazoa</taxon>
        <taxon>Chordata</taxon>
        <taxon>Craniata</taxon>
        <taxon>Vertebrata</taxon>
        <taxon>Euteleostomi</taxon>
        <taxon>Mammalia</taxon>
        <taxon>Eutheria</taxon>
        <taxon>Laurasiatheria</taxon>
        <taxon>Artiodactyla</taxon>
        <taxon>Whippomorpha</taxon>
        <taxon>Cetacea</taxon>
        <taxon>Odontoceti</taxon>
        <taxon>Delphinidae</taxon>
        <taxon>Sousa</taxon>
    </lineage>
</organism>
<gene>
    <name evidence="2" type="ORF">DBR06_SOUSAS9810097</name>
</gene>
<dbReference type="AlphaFoldDB" id="A0A484H1G4"/>
<keyword evidence="3" id="KW-1185">Reference proteome</keyword>
<evidence type="ECO:0000256" key="1">
    <source>
        <dbReference type="SAM" id="MobiDB-lite"/>
    </source>
</evidence>
<feature type="compositionally biased region" description="Gly residues" evidence="1">
    <location>
        <begin position="217"/>
        <end position="229"/>
    </location>
</feature>
<dbReference type="EMBL" id="QWLN02001516">
    <property type="protein sequence ID" value="TEA41286.1"/>
    <property type="molecule type" value="Genomic_DNA"/>
</dbReference>
<protein>
    <submittedName>
        <fullName evidence="2">Uncharacterized protein</fullName>
    </submittedName>
</protein>
<feature type="compositionally biased region" description="Low complexity" evidence="1">
    <location>
        <begin position="181"/>
        <end position="199"/>
    </location>
</feature>
<reference evidence="2 3" key="1">
    <citation type="journal article" date="2018" name="Genomics">
        <title>Molecular footprints of inshore aquatic adaptation in Indo-Pacific humpback dolphin (Sousa chinensis).</title>
        <authorList>
            <person name="Ming Y."/>
            <person name="Jian J."/>
            <person name="Yu F."/>
            <person name="Yu X."/>
            <person name="Wang J."/>
            <person name="Liu W."/>
        </authorList>
    </citation>
    <scope>NUCLEOTIDE SEQUENCE [LARGE SCALE GENOMIC DNA]</scope>
    <source>
        <strain evidence="2">MY-2018</strain>
        <tissue evidence="2">Skin</tissue>
    </source>
</reference>
<dbReference type="Proteomes" id="UP000295264">
    <property type="component" value="Unassembled WGS sequence"/>
</dbReference>
<feature type="region of interest" description="Disordered" evidence="1">
    <location>
        <begin position="54"/>
        <end position="263"/>
    </location>
</feature>
<feature type="compositionally biased region" description="Gly residues" evidence="1">
    <location>
        <begin position="143"/>
        <end position="154"/>
    </location>
</feature>
<evidence type="ECO:0000313" key="3">
    <source>
        <dbReference type="Proteomes" id="UP000295264"/>
    </source>
</evidence>
<name>A0A484H1G4_SOUCH</name>